<evidence type="ECO:0000256" key="1">
    <source>
        <dbReference type="ARBA" id="ARBA00007626"/>
    </source>
</evidence>
<dbReference type="Gene3D" id="1.25.40.10">
    <property type="entry name" value="Tetratricopeptide repeat domain"/>
    <property type="match status" value="2"/>
</dbReference>
<keyword evidence="2" id="KW-0677">Repeat</keyword>
<dbReference type="EnsemblPlants" id="MELO3C009103.2.1">
    <property type="protein sequence ID" value="MELO3C009103.2.1"/>
    <property type="gene ID" value="MELO3C009103.2"/>
</dbReference>
<sequence>MRQINCTPDRITYTTLLHGLIRWGKIRIALKTYKEMVSSGHSIEPKMMNTSIRGLCRTSLKEKDVLEDAHQLFKKMKDDFQVIDRSTYALLIQALCSANMISEALANLHHMIEKGYPPTPIIIDVIVQTLCHRGSIDETSCVLGHGIPFTTISFDLLMHELNTQGMYISA</sequence>
<evidence type="ECO:0000256" key="3">
    <source>
        <dbReference type="PROSITE-ProRule" id="PRU00708"/>
    </source>
</evidence>
<dbReference type="InterPro" id="IPR050667">
    <property type="entry name" value="PPR-containing_protein"/>
</dbReference>
<evidence type="ECO:0000313" key="4">
    <source>
        <dbReference type="EnsemblPlants" id="MELO3C009103.2.1"/>
    </source>
</evidence>
<dbReference type="PANTHER" id="PTHR47939:SF5">
    <property type="entry name" value="PENTACOTRIPEPTIDE-REPEAT REGION OF PRORP DOMAIN-CONTAINING PROTEIN"/>
    <property type="match status" value="1"/>
</dbReference>
<dbReference type="InterPro" id="IPR011990">
    <property type="entry name" value="TPR-like_helical_dom_sf"/>
</dbReference>
<evidence type="ECO:0000256" key="2">
    <source>
        <dbReference type="ARBA" id="ARBA00022737"/>
    </source>
</evidence>
<dbReference type="InterPro" id="IPR002885">
    <property type="entry name" value="PPR_rpt"/>
</dbReference>
<dbReference type="Pfam" id="PF01535">
    <property type="entry name" value="PPR"/>
    <property type="match status" value="1"/>
</dbReference>
<dbReference type="PROSITE" id="PS51375">
    <property type="entry name" value="PPR"/>
    <property type="match status" value="2"/>
</dbReference>
<evidence type="ECO:0008006" key="5">
    <source>
        <dbReference type="Google" id="ProtNLM"/>
    </source>
</evidence>
<dbReference type="AlphaFoldDB" id="A0A9I9CVM3"/>
<comment type="similarity">
    <text evidence="1">Belongs to the PPR family. P subfamily.</text>
</comment>
<dbReference type="PANTHER" id="PTHR47939">
    <property type="entry name" value="MEMBRANE-ASSOCIATED SALT-INDUCIBLE PROTEIN-LIKE"/>
    <property type="match status" value="1"/>
</dbReference>
<dbReference type="Pfam" id="PF13041">
    <property type="entry name" value="PPR_2"/>
    <property type="match status" value="1"/>
</dbReference>
<dbReference type="Gramene" id="MELO3C009103.2.1">
    <property type="protein sequence ID" value="MELO3C009103.2.1"/>
    <property type="gene ID" value="MELO3C009103.2"/>
</dbReference>
<accession>A0A9I9CVM3</accession>
<proteinExistence type="inferred from homology"/>
<reference evidence="4" key="1">
    <citation type="submission" date="2023-03" db="UniProtKB">
        <authorList>
            <consortium name="EnsemblPlants"/>
        </authorList>
    </citation>
    <scope>IDENTIFICATION</scope>
</reference>
<dbReference type="NCBIfam" id="TIGR00756">
    <property type="entry name" value="PPR"/>
    <property type="match status" value="2"/>
</dbReference>
<protein>
    <recommendedName>
        <fullName evidence="5">Pentatricopeptide repeat-containing protein</fullName>
    </recommendedName>
</protein>
<name>A0A9I9CVM3_CUCME</name>
<organism evidence="4">
    <name type="scientific">Cucumis melo</name>
    <name type="common">Muskmelon</name>
    <dbReference type="NCBI Taxonomy" id="3656"/>
    <lineage>
        <taxon>Eukaryota</taxon>
        <taxon>Viridiplantae</taxon>
        <taxon>Streptophyta</taxon>
        <taxon>Embryophyta</taxon>
        <taxon>Tracheophyta</taxon>
        <taxon>Spermatophyta</taxon>
        <taxon>Magnoliopsida</taxon>
        <taxon>eudicotyledons</taxon>
        <taxon>Gunneridae</taxon>
        <taxon>Pentapetalae</taxon>
        <taxon>rosids</taxon>
        <taxon>fabids</taxon>
        <taxon>Cucurbitales</taxon>
        <taxon>Cucurbitaceae</taxon>
        <taxon>Benincaseae</taxon>
        <taxon>Cucumis</taxon>
    </lineage>
</organism>
<feature type="repeat" description="PPR" evidence="3">
    <location>
        <begin position="84"/>
        <end position="118"/>
    </location>
</feature>
<feature type="repeat" description="PPR" evidence="3">
    <location>
        <begin position="9"/>
        <end position="43"/>
    </location>
</feature>